<dbReference type="Pfam" id="PF00515">
    <property type="entry name" value="TPR_1"/>
    <property type="match status" value="1"/>
</dbReference>
<organism evidence="5 6">
    <name type="scientific">Dyella koreensis</name>
    <dbReference type="NCBI Taxonomy" id="311235"/>
    <lineage>
        <taxon>Bacteria</taxon>
        <taxon>Pseudomonadati</taxon>
        <taxon>Pseudomonadota</taxon>
        <taxon>Gammaproteobacteria</taxon>
        <taxon>Lysobacterales</taxon>
        <taxon>Rhodanobacteraceae</taxon>
        <taxon>Dyella</taxon>
    </lineage>
</organism>
<keyword evidence="6" id="KW-1185">Reference proteome</keyword>
<name>A0ABW8K4X2_9GAMM</name>
<dbReference type="InterPro" id="IPR002035">
    <property type="entry name" value="VWF_A"/>
</dbReference>
<dbReference type="EMBL" id="JADIKD010000008">
    <property type="protein sequence ID" value="MFK2916833.1"/>
    <property type="molecule type" value="Genomic_DNA"/>
</dbReference>
<keyword evidence="1" id="KW-0802">TPR repeat</keyword>
<protein>
    <submittedName>
        <fullName evidence="5">VWA domain-containing protein</fullName>
    </submittedName>
</protein>
<dbReference type="Pfam" id="PF13519">
    <property type="entry name" value="VWA_2"/>
    <property type="match status" value="1"/>
</dbReference>
<evidence type="ECO:0000256" key="2">
    <source>
        <dbReference type="SAM" id="MobiDB-lite"/>
    </source>
</evidence>
<dbReference type="InterPro" id="IPR019734">
    <property type="entry name" value="TPR_rpt"/>
</dbReference>
<dbReference type="Proteomes" id="UP001620408">
    <property type="component" value="Unassembled WGS sequence"/>
</dbReference>
<dbReference type="InterPro" id="IPR050768">
    <property type="entry name" value="UPF0353/GerABKA_families"/>
</dbReference>
<dbReference type="Gene3D" id="1.25.40.10">
    <property type="entry name" value="Tetratricopeptide repeat domain"/>
    <property type="match status" value="1"/>
</dbReference>
<feature type="compositionally biased region" description="Basic and acidic residues" evidence="2">
    <location>
        <begin position="572"/>
        <end position="584"/>
    </location>
</feature>
<dbReference type="RefSeq" id="WP_379987135.1">
    <property type="nucleotide sequence ID" value="NZ_JADIKD010000008.1"/>
</dbReference>
<feature type="compositionally biased region" description="Low complexity" evidence="2">
    <location>
        <begin position="527"/>
        <end position="542"/>
    </location>
</feature>
<dbReference type="Gene3D" id="3.40.50.410">
    <property type="entry name" value="von Willebrand factor, type A domain"/>
    <property type="match status" value="1"/>
</dbReference>
<sequence length="634" mass="67513">MSEFWQQFHFLRPWWLLALLAVPVLWAIAARGSRAQRELSRLVDPELLPHLLQGRAGHRRLPSLLLALGWTLCALALAGPTWSRVASPLYANRAAQVIAISLSQHMLSKDVAPSRLDRARYKARDLLAANRDGLNGLIAYAGEAYVVAPLTSDASSLDDLLDALSPDTMPTDGNDAAQAIQRSVALIRDAKAGGGSVVLMTDSADAAAVAAARKARAEGVSVSVLAVGTAQGGPVPMGDGGLLRNEHGDVVLAQRDDASLQAVAEAGDGRFVPMSDNNRDIEALRPSTRAAGQDALASGLVSDQWQDRGPWLLLPLLPIVALAFRRGWLLLLPLILLPVWPGTAQASSWSDLWQRPDQQAARALQQGQAKQAQQLAHDPALRGAAAYRAGDYGAAAQALQDAPGADATYNLGNALAKQGHYQEAIAAYDRALKLNPANEDAKANRKAVEDWLRKQPPQPPENKQGGKDKSAKDKSGKGEDQSSSQPKNGEQGQKPSSGEQGQGESGQQGQPSDQSHDPSGKGKDEAQPAGASSSGAAKPMSAQEQAKQQARTEQAKQALQQQMDRALQAQDKAADKKDGHHELGEVAADDPQAKLPADVRRALQRVPDDPGALLRRKFELEYRQRHGASAGEGD</sequence>
<feature type="compositionally biased region" description="Basic and acidic residues" evidence="2">
    <location>
        <begin position="439"/>
        <end position="453"/>
    </location>
</feature>
<evidence type="ECO:0000313" key="6">
    <source>
        <dbReference type="Proteomes" id="UP001620408"/>
    </source>
</evidence>
<dbReference type="SUPFAM" id="SSF53300">
    <property type="entry name" value="vWA-like"/>
    <property type="match status" value="1"/>
</dbReference>
<keyword evidence="3" id="KW-0472">Membrane</keyword>
<dbReference type="InterPro" id="IPR036465">
    <property type="entry name" value="vWFA_dom_sf"/>
</dbReference>
<feature type="repeat" description="TPR" evidence="1">
    <location>
        <begin position="405"/>
        <end position="438"/>
    </location>
</feature>
<evidence type="ECO:0000259" key="4">
    <source>
        <dbReference type="Pfam" id="PF13519"/>
    </source>
</evidence>
<dbReference type="PANTHER" id="PTHR22550">
    <property type="entry name" value="SPORE GERMINATION PROTEIN"/>
    <property type="match status" value="1"/>
</dbReference>
<proteinExistence type="predicted"/>
<dbReference type="PROSITE" id="PS50293">
    <property type="entry name" value="TPR_REGION"/>
    <property type="match status" value="1"/>
</dbReference>
<dbReference type="PROSITE" id="PS50005">
    <property type="entry name" value="TPR"/>
    <property type="match status" value="1"/>
</dbReference>
<keyword evidence="3" id="KW-1133">Transmembrane helix</keyword>
<feature type="compositionally biased region" description="Polar residues" evidence="2">
    <location>
        <begin position="543"/>
        <end position="563"/>
    </location>
</feature>
<feature type="domain" description="VWFA" evidence="4">
    <location>
        <begin position="98"/>
        <end position="203"/>
    </location>
</feature>
<feature type="compositionally biased region" description="Low complexity" evidence="2">
    <location>
        <begin position="489"/>
        <end position="499"/>
    </location>
</feature>
<evidence type="ECO:0000256" key="3">
    <source>
        <dbReference type="SAM" id="Phobius"/>
    </source>
</evidence>
<feature type="compositionally biased region" description="Basic and acidic residues" evidence="2">
    <location>
        <begin position="464"/>
        <end position="480"/>
    </location>
</feature>
<dbReference type="SUPFAM" id="SSF48452">
    <property type="entry name" value="TPR-like"/>
    <property type="match status" value="1"/>
</dbReference>
<dbReference type="SMART" id="SM00028">
    <property type="entry name" value="TPR"/>
    <property type="match status" value="1"/>
</dbReference>
<feature type="compositionally biased region" description="Basic and acidic residues" evidence="2">
    <location>
        <begin position="514"/>
        <end position="526"/>
    </location>
</feature>
<keyword evidence="3" id="KW-0812">Transmembrane</keyword>
<comment type="caution">
    <text evidence="5">The sequence shown here is derived from an EMBL/GenBank/DDBJ whole genome shotgun (WGS) entry which is preliminary data.</text>
</comment>
<accession>A0ABW8K4X2</accession>
<dbReference type="InterPro" id="IPR011990">
    <property type="entry name" value="TPR-like_helical_dom_sf"/>
</dbReference>
<evidence type="ECO:0000313" key="5">
    <source>
        <dbReference type="EMBL" id="MFK2916833.1"/>
    </source>
</evidence>
<reference evidence="5 6" key="1">
    <citation type="submission" date="2020-10" db="EMBL/GenBank/DDBJ databases">
        <title>Phylogeny of dyella-like bacteria.</title>
        <authorList>
            <person name="Fu J."/>
        </authorList>
    </citation>
    <scope>NUCLEOTIDE SEQUENCE [LARGE SCALE GENOMIC DNA]</scope>
    <source>
        <strain evidence="5 6">BB4</strain>
    </source>
</reference>
<gene>
    <name evidence="5" type="ORF">ISS97_06130</name>
</gene>
<feature type="region of interest" description="Disordered" evidence="2">
    <location>
        <begin position="439"/>
        <end position="596"/>
    </location>
</feature>
<evidence type="ECO:0000256" key="1">
    <source>
        <dbReference type="PROSITE-ProRule" id="PRU00339"/>
    </source>
</evidence>
<dbReference type="PANTHER" id="PTHR22550:SF14">
    <property type="entry name" value="VWFA DOMAIN-CONTAINING PROTEIN"/>
    <property type="match status" value="1"/>
</dbReference>
<feature type="transmembrane region" description="Helical" evidence="3">
    <location>
        <begin position="59"/>
        <end position="78"/>
    </location>
</feature>